<keyword evidence="6" id="KW-1133">Transmembrane helix</keyword>
<evidence type="ECO:0000256" key="4">
    <source>
        <dbReference type="ARBA" id="ARBA00022692"/>
    </source>
</evidence>
<dbReference type="AlphaFoldDB" id="A0ABC9DED9"/>
<evidence type="ECO:0000256" key="9">
    <source>
        <dbReference type="SAM" id="MobiDB-lite"/>
    </source>
</evidence>
<reference evidence="12 13" key="2">
    <citation type="submission" date="2024-10" db="EMBL/GenBank/DDBJ databases">
        <authorList>
            <person name="Ryan C."/>
        </authorList>
    </citation>
    <scope>NUCLEOTIDE SEQUENCE [LARGE SCALE GENOMIC DNA]</scope>
</reference>
<dbReference type="EMBL" id="OZ075143">
    <property type="protein sequence ID" value="CAL5037744.1"/>
    <property type="molecule type" value="Genomic_DNA"/>
</dbReference>
<organism evidence="12 13">
    <name type="scientific">Urochloa decumbens</name>
    <dbReference type="NCBI Taxonomy" id="240449"/>
    <lineage>
        <taxon>Eukaryota</taxon>
        <taxon>Viridiplantae</taxon>
        <taxon>Streptophyta</taxon>
        <taxon>Embryophyta</taxon>
        <taxon>Tracheophyta</taxon>
        <taxon>Spermatophyta</taxon>
        <taxon>Magnoliopsida</taxon>
        <taxon>Liliopsida</taxon>
        <taxon>Poales</taxon>
        <taxon>Poaceae</taxon>
        <taxon>PACMAD clade</taxon>
        <taxon>Panicoideae</taxon>
        <taxon>Panicodae</taxon>
        <taxon>Paniceae</taxon>
        <taxon>Melinidinae</taxon>
        <taxon>Urochloa</taxon>
    </lineage>
</organism>
<feature type="domain" description="Trichome birefringence-like N-terminal" evidence="11">
    <location>
        <begin position="80"/>
        <end position="133"/>
    </location>
</feature>
<evidence type="ECO:0000256" key="2">
    <source>
        <dbReference type="ARBA" id="ARBA00007727"/>
    </source>
</evidence>
<reference evidence="13" key="1">
    <citation type="submission" date="2024-06" db="EMBL/GenBank/DDBJ databases">
        <authorList>
            <person name="Ryan C."/>
        </authorList>
    </citation>
    <scope>NUCLEOTIDE SEQUENCE [LARGE SCALE GENOMIC DNA]</scope>
</reference>
<dbReference type="InterPro" id="IPR025846">
    <property type="entry name" value="TBL_N"/>
</dbReference>
<keyword evidence="3" id="KW-0808">Transferase</keyword>
<evidence type="ECO:0000259" key="11">
    <source>
        <dbReference type="Pfam" id="PF14416"/>
    </source>
</evidence>
<dbReference type="PANTHER" id="PTHR32285">
    <property type="entry name" value="PROTEIN TRICHOME BIREFRINGENCE-LIKE 9-RELATED"/>
    <property type="match status" value="1"/>
</dbReference>
<evidence type="ECO:0000256" key="5">
    <source>
        <dbReference type="ARBA" id="ARBA00022968"/>
    </source>
</evidence>
<evidence type="ECO:0000313" key="12">
    <source>
        <dbReference type="EMBL" id="CAL5037744.1"/>
    </source>
</evidence>
<dbReference type="InterPro" id="IPR029962">
    <property type="entry name" value="TBL"/>
</dbReference>
<dbReference type="InterPro" id="IPR026057">
    <property type="entry name" value="TBL_C"/>
</dbReference>
<gene>
    <name evidence="12" type="ORF">URODEC1_LOCUS84672</name>
</gene>
<proteinExistence type="inferred from homology"/>
<comment type="similarity">
    <text evidence="2">Belongs to the PC-esterase family. TBL subfamily.</text>
</comment>
<accession>A0ABC9DED9</accession>
<evidence type="ECO:0000256" key="3">
    <source>
        <dbReference type="ARBA" id="ARBA00022679"/>
    </source>
</evidence>
<evidence type="ECO:0000256" key="7">
    <source>
        <dbReference type="ARBA" id="ARBA00023034"/>
    </source>
</evidence>
<dbReference type="GO" id="GO:1990538">
    <property type="term" value="F:xylan O-acetyltransferase activity"/>
    <property type="evidence" value="ECO:0007669"/>
    <property type="project" value="UniProtKB-ARBA"/>
</dbReference>
<dbReference type="Proteomes" id="UP001497457">
    <property type="component" value="Chromosome 33rd"/>
</dbReference>
<dbReference type="Pfam" id="PF13839">
    <property type="entry name" value="PC-Esterase"/>
    <property type="match status" value="1"/>
</dbReference>
<dbReference type="GO" id="GO:0000139">
    <property type="term" value="C:Golgi membrane"/>
    <property type="evidence" value="ECO:0007669"/>
    <property type="project" value="UniProtKB-SubCell"/>
</dbReference>
<keyword evidence="13" id="KW-1185">Reference proteome</keyword>
<feature type="region of interest" description="Disordered" evidence="9">
    <location>
        <begin position="1"/>
        <end position="21"/>
    </location>
</feature>
<protein>
    <recommendedName>
        <fullName evidence="14">Trichome birefringence-like N-terminal domain-containing protein</fullName>
    </recommendedName>
</protein>
<dbReference type="Pfam" id="PF14416">
    <property type="entry name" value="PMR5N"/>
    <property type="match status" value="1"/>
</dbReference>
<keyword evidence="4" id="KW-0812">Transmembrane</keyword>
<feature type="domain" description="Trichome birefringence-like C-terminal" evidence="10">
    <location>
        <begin position="134"/>
        <end position="432"/>
    </location>
</feature>
<keyword evidence="8" id="KW-0472">Membrane</keyword>
<evidence type="ECO:0000256" key="8">
    <source>
        <dbReference type="ARBA" id="ARBA00023136"/>
    </source>
</evidence>
<keyword evidence="5" id="KW-0735">Signal-anchor</keyword>
<evidence type="ECO:0000256" key="6">
    <source>
        <dbReference type="ARBA" id="ARBA00022989"/>
    </source>
</evidence>
<evidence type="ECO:0000313" key="13">
    <source>
        <dbReference type="Proteomes" id="UP001497457"/>
    </source>
</evidence>
<comment type="subcellular location">
    <subcellularLocation>
        <location evidence="1">Golgi apparatus membrane</location>
        <topology evidence="1">Single-pass type II membrane protein</topology>
    </subcellularLocation>
</comment>
<dbReference type="PANTHER" id="PTHR32285:SF195">
    <property type="entry name" value="DUF231 DOMAIN CONTAINING FAMILY PROTEIN-RELATED"/>
    <property type="match status" value="1"/>
</dbReference>
<sequence>MGAHEQPQHPHKQKTWPSSKAGSSGYLVPRPVCAWLACGFVSLALLHLLCCTPPGTQDAVLSPLIHFVDDTYNFVSSGPQSCNYSDGRWVYAPGHARRYNGTECDVKDSHNCIRNGRPDTGYLDWRWQPAGCHLPAFDAGAFLSAARGKNVALIGDSMVRNQAQSLACLLAAAFPHRVVYRDDADGGPRGKSKLWRWAFPTHDVTVSFYWAPFIARATGKALNDTLTQSMNHVHLDVVDDRWGANADAMDVVVLGTGHWPLNGAIYYRNGEMIGHHVHDELDPAMEIGYTRPMRMAYRTALDRLSSGGRQRTVVLATLSPGHKYEGDTLATMCPRKVPFREGEQGVRDLDRELIGLVYEEAEAARARNGEGSATRVEVLDVTKLASMRPDGHPGAYMHRDPFKHEVQPWMGADCVHFCLPGPVDTFNEILQHILRKRR</sequence>
<evidence type="ECO:0008006" key="14">
    <source>
        <dbReference type="Google" id="ProtNLM"/>
    </source>
</evidence>
<keyword evidence="7" id="KW-0333">Golgi apparatus</keyword>
<name>A0ABC9DED9_9POAL</name>
<evidence type="ECO:0000259" key="10">
    <source>
        <dbReference type="Pfam" id="PF13839"/>
    </source>
</evidence>
<evidence type="ECO:0000256" key="1">
    <source>
        <dbReference type="ARBA" id="ARBA00004323"/>
    </source>
</evidence>